<proteinExistence type="predicted"/>
<protein>
    <submittedName>
        <fullName evidence="2">Uncharacterized protein</fullName>
    </submittedName>
</protein>
<reference evidence="2 3" key="1">
    <citation type="submission" date="2023-11" db="EMBL/GenBank/DDBJ databases">
        <authorList>
            <person name="Hedman E."/>
            <person name="Englund M."/>
            <person name="Stromberg M."/>
            <person name="Nyberg Akerstrom W."/>
            <person name="Nylinder S."/>
            <person name="Jareborg N."/>
            <person name="Kallberg Y."/>
            <person name="Kronander E."/>
        </authorList>
    </citation>
    <scope>NUCLEOTIDE SEQUENCE [LARGE SCALE GENOMIC DNA]</scope>
</reference>
<evidence type="ECO:0000313" key="3">
    <source>
        <dbReference type="Proteomes" id="UP001314205"/>
    </source>
</evidence>
<keyword evidence="3" id="KW-1185">Reference proteome</keyword>
<dbReference type="EMBL" id="CAVLGL010000088">
    <property type="protein sequence ID" value="CAK1593600.1"/>
    <property type="molecule type" value="Genomic_DNA"/>
</dbReference>
<evidence type="ECO:0000256" key="1">
    <source>
        <dbReference type="SAM" id="MobiDB-lite"/>
    </source>
</evidence>
<accession>A0AAV1LDM2</accession>
<sequence>MRFKCESAVRATPLRRRDRAARTPHSALRTPHSALRTPHSALRTPQCAAPSCHPTPAPAQPLQKYSNFKSYICHGTPCTCIMCVLYSCYKEAYNCHLNCM</sequence>
<dbReference type="AlphaFoldDB" id="A0AAV1LDM2"/>
<dbReference type="Proteomes" id="UP001314205">
    <property type="component" value="Unassembled WGS sequence"/>
</dbReference>
<gene>
    <name evidence="2" type="ORF">PARMNEM_LOCUS13356</name>
</gene>
<name>A0AAV1LDM2_9NEOP</name>
<comment type="caution">
    <text evidence="2">The sequence shown here is derived from an EMBL/GenBank/DDBJ whole genome shotgun (WGS) entry which is preliminary data.</text>
</comment>
<organism evidence="2 3">
    <name type="scientific">Parnassius mnemosyne</name>
    <name type="common">clouded apollo</name>
    <dbReference type="NCBI Taxonomy" id="213953"/>
    <lineage>
        <taxon>Eukaryota</taxon>
        <taxon>Metazoa</taxon>
        <taxon>Ecdysozoa</taxon>
        <taxon>Arthropoda</taxon>
        <taxon>Hexapoda</taxon>
        <taxon>Insecta</taxon>
        <taxon>Pterygota</taxon>
        <taxon>Neoptera</taxon>
        <taxon>Endopterygota</taxon>
        <taxon>Lepidoptera</taxon>
        <taxon>Glossata</taxon>
        <taxon>Ditrysia</taxon>
        <taxon>Papilionoidea</taxon>
        <taxon>Papilionidae</taxon>
        <taxon>Parnassiinae</taxon>
        <taxon>Parnassini</taxon>
        <taxon>Parnassius</taxon>
        <taxon>Driopa</taxon>
    </lineage>
</organism>
<evidence type="ECO:0000313" key="2">
    <source>
        <dbReference type="EMBL" id="CAK1593600.1"/>
    </source>
</evidence>
<feature type="region of interest" description="Disordered" evidence="1">
    <location>
        <begin position="1"/>
        <end position="39"/>
    </location>
</feature>